<dbReference type="Proteomes" id="UP000007431">
    <property type="component" value="Unassembled WGS sequence"/>
</dbReference>
<accession>D8PUD1</accession>
<evidence type="ECO:0000313" key="3">
    <source>
        <dbReference type="Proteomes" id="UP000007431"/>
    </source>
</evidence>
<evidence type="ECO:0000313" key="2">
    <source>
        <dbReference type="EMBL" id="EFJ00699.1"/>
    </source>
</evidence>
<proteinExistence type="predicted"/>
<keyword evidence="3" id="KW-1185">Reference proteome</keyword>
<gene>
    <name evidence="2" type="ORF">SCHCODRAFT_255828</name>
</gene>
<dbReference type="AlphaFoldDB" id="D8PUD1"/>
<reference evidence="2 3" key="1">
    <citation type="journal article" date="2010" name="Nat. Biotechnol.">
        <title>Genome sequence of the model mushroom Schizophyllum commune.</title>
        <authorList>
            <person name="Ohm R.A."/>
            <person name="de Jong J.F."/>
            <person name="Lugones L.G."/>
            <person name="Aerts A."/>
            <person name="Kothe E."/>
            <person name="Stajich J.E."/>
            <person name="de Vries R.P."/>
            <person name="Record E."/>
            <person name="Levasseur A."/>
            <person name="Baker S.E."/>
            <person name="Bartholomew K.A."/>
            <person name="Coutinho P.M."/>
            <person name="Erdmann S."/>
            <person name="Fowler T.J."/>
            <person name="Gathman A.C."/>
            <person name="Lombard V."/>
            <person name="Henrissat B."/>
            <person name="Knabe N."/>
            <person name="Kuees U."/>
            <person name="Lilly W.W."/>
            <person name="Lindquist E."/>
            <person name="Lucas S."/>
            <person name="Magnuson J.K."/>
            <person name="Piumi F."/>
            <person name="Raudaskoski M."/>
            <person name="Salamov A."/>
            <person name="Schmutz J."/>
            <person name="Schwarze F.W.M.R."/>
            <person name="vanKuyk P.A."/>
            <person name="Horton J.S."/>
            <person name="Grigoriev I.V."/>
            <person name="Woesten H.A.B."/>
        </authorList>
    </citation>
    <scope>NUCLEOTIDE SEQUENCE [LARGE SCALE GENOMIC DNA]</scope>
    <source>
        <strain evidence="3">H4-8 / FGSC 9210</strain>
    </source>
</reference>
<feature type="region of interest" description="Disordered" evidence="1">
    <location>
        <begin position="264"/>
        <end position="316"/>
    </location>
</feature>
<dbReference type="HOGENOM" id="CLU_547648_0_0_1"/>
<protein>
    <submittedName>
        <fullName evidence="2">Uncharacterized protein</fullName>
    </submittedName>
</protein>
<dbReference type="VEuPathDB" id="FungiDB:SCHCODRAFT_02683546"/>
<name>D8PUD1_SCHCM</name>
<dbReference type="InParanoid" id="D8PUD1"/>
<organism evidence="3">
    <name type="scientific">Schizophyllum commune (strain H4-8 / FGSC 9210)</name>
    <name type="common">Split gill fungus</name>
    <dbReference type="NCBI Taxonomy" id="578458"/>
    <lineage>
        <taxon>Eukaryota</taxon>
        <taxon>Fungi</taxon>
        <taxon>Dikarya</taxon>
        <taxon>Basidiomycota</taxon>
        <taxon>Agaricomycotina</taxon>
        <taxon>Agaricomycetes</taxon>
        <taxon>Agaricomycetidae</taxon>
        <taxon>Agaricales</taxon>
        <taxon>Schizophyllaceae</taxon>
        <taxon>Schizophyllum</taxon>
    </lineage>
</organism>
<evidence type="ECO:0000256" key="1">
    <source>
        <dbReference type="SAM" id="MobiDB-lite"/>
    </source>
</evidence>
<feature type="compositionally biased region" description="Low complexity" evidence="1">
    <location>
        <begin position="265"/>
        <end position="289"/>
    </location>
</feature>
<sequence length="498" mass="55478">MEWLWGLPRGGLSYYLSSEQNMIYFREDIAELYAGAEFTLAPTFKLYCDIMDFLKHAGVVDRSEEDESPRRPLTALCPPSDRYRYVFIPFTEAARKLQSAFKMQPQTEDDMNGGVHPIYDIPLLPGSDQFPIVECHTHPFSICNFGQEAFDHRDFGGRIASQWAICTNFVLRQWRYPKFTVPQWFLDAPKKGANDYEVTASEKSGYSLGSLINSLQRAPGDLDEILKVSEVDYPELRQMVLEWFERNKQPSKLRRSKRIAERMARASSYGSAAKRSSHSSATKSSSHNSLDPAPSPPRRRHRKASPSARAYDVNKERAIPPWVQQNGRFPTGEFSSNDWAFFYYSTSLVGRLPDREISGQAIPLAAQIGCSCTARLVSRRKHASVVMTVQHHAGSVKSSSVKVTTGVGAPDSQELEVTEVVLQEEGEGEGTLKSSTSLQSMVDASELVIGEAGAAAPLAARPDLVRGVFELDAAEDGEDFLARERGDFEEGALGVFHS</sequence>
<dbReference type="EMBL" id="GL377303">
    <property type="protein sequence ID" value="EFJ00699.1"/>
    <property type="molecule type" value="Genomic_DNA"/>
</dbReference>